<dbReference type="RefSeq" id="WP_081262264.1">
    <property type="nucleotide sequence ID" value="NZ_JAIVFG010000009.1"/>
</dbReference>
<dbReference type="SUPFAM" id="SSF56281">
    <property type="entry name" value="Metallo-hydrolase/oxidoreductase"/>
    <property type="match status" value="1"/>
</dbReference>
<comment type="cofactor">
    <cofactor evidence="1">
        <name>Zn(2+)</name>
        <dbReference type="ChEBI" id="CHEBI:29105"/>
    </cofactor>
</comment>
<proteinExistence type="inferred from homology"/>
<dbReference type="SMART" id="SM00849">
    <property type="entry name" value="Lactamase_B"/>
    <property type="match status" value="1"/>
</dbReference>
<gene>
    <name evidence="7" type="ORF">LBW59_07700</name>
</gene>
<dbReference type="GO" id="GO:0016787">
    <property type="term" value="F:hydrolase activity"/>
    <property type="evidence" value="ECO:0007669"/>
    <property type="project" value="UniProtKB-KW"/>
</dbReference>
<name>A0AAW5ZN21_RALSL</name>
<evidence type="ECO:0000313" key="7">
    <source>
        <dbReference type="EMBL" id="MDB0570660.1"/>
    </source>
</evidence>
<evidence type="ECO:0000259" key="6">
    <source>
        <dbReference type="SMART" id="SM00849"/>
    </source>
</evidence>
<dbReference type="InterPro" id="IPR001279">
    <property type="entry name" value="Metallo-B-lactamas"/>
</dbReference>
<evidence type="ECO:0000256" key="1">
    <source>
        <dbReference type="ARBA" id="ARBA00001947"/>
    </source>
</evidence>
<comment type="caution">
    <text evidence="7">The sequence shown here is derived from an EMBL/GenBank/DDBJ whole genome shotgun (WGS) entry which is preliminary data.</text>
</comment>
<dbReference type="EMBL" id="JAIVFG010000009">
    <property type="protein sequence ID" value="MDB0570660.1"/>
    <property type="molecule type" value="Genomic_DNA"/>
</dbReference>
<feature type="domain" description="Metallo-beta-lactamase" evidence="6">
    <location>
        <begin position="101"/>
        <end position="321"/>
    </location>
</feature>
<reference evidence="7" key="1">
    <citation type="submission" date="2021-09" db="EMBL/GenBank/DDBJ databases">
        <title>Genomic analysis of Ralstonia spp.</title>
        <authorList>
            <person name="Aburjaile F."/>
            <person name="Ariute J.C."/>
            <person name="Pais A.K.L."/>
            <person name="Albuquerque G.M.R."/>
            <person name="Silva A.M.F."/>
            <person name="Brenig B."/>
            <person name="Azevedo V."/>
            <person name="Matiuzzi M."/>
            <person name="Ramos R."/>
            <person name="Goes-Neto A."/>
            <person name="Soares S."/>
            <person name="Iseppon A.M.B."/>
            <person name="Souza E."/>
            <person name="Gama M."/>
        </authorList>
    </citation>
    <scope>NUCLEOTIDE SEQUENCE</scope>
    <source>
        <strain evidence="7">CCRMRs91</strain>
    </source>
</reference>
<dbReference type="Gene3D" id="3.60.15.10">
    <property type="entry name" value="Ribonuclease Z/Hydroxyacylglutathione hydrolase-like"/>
    <property type="match status" value="1"/>
</dbReference>
<dbReference type="PANTHER" id="PTHR42978:SF2">
    <property type="entry name" value="102 KBASES UNSTABLE REGION: FROM 1 TO 119443"/>
    <property type="match status" value="1"/>
</dbReference>
<keyword evidence="5" id="KW-0862">Zinc</keyword>
<organism evidence="7 8">
    <name type="scientific">Ralstonia solanacearum</name>
    <name type="common">Pseudomonas solanacearum</name>
    <dbReference type="NCBI Taxonomy" id="305"/>
    <lineage>
        <taxon>Bacteria</taxon>
        <taxon>Pseudomonadati</taxon>
        <taxon>Pseudomonadota</taxon>
        <taxon>Betaproteobacteria</taxon>
        <taxon>Burkholderiales</taxon>
        <taxon>Burkholderiaceae</taxon>
        <taxon>Ralstonia</taxon>
        <taxon>Ralstonia solanacearum species complex</taxon>
    </lineage>
</organism>
<evidence type="ECO:0000256" key="5">
    <source>
        <dbReference type="ARBA" id="ARBA00022833"/>
    </source>
</evidence>
<accession>A0AAW5ZN21</accession>
<keyword evidence="4" id="KW-0378">Hydrolase</keyword>
<evidence type="ECO:0000256" key="2">
    <source>
        <dbReference type="ARBA" id="ARBA00007749"/>
    </source>
</evidence>
<evidence type="ECO:0000256" key="3">
    <source>
        <dbReference type="ARBA" id="ARBA00022723"/>
    </source>
</evidence>
<comment type="similarity">
    <text evidence="2">Belongs to the metallo-beta-lactamase superfamily.</text>
</comment>
<evidence type="ECO:0000256" key="4">
    <source>
        <dbReference type="ARBA" id="ARBA00022801"/>
    </source>
</evidence>
<dbReference type="PANTHER" id="PTHR42978">
    <property type="entry name" value="QUORUM-QUENCHING LACTONASE YTNP-RELATED-RELATED"/>
    <property type="match status" value="1"/>
</dbReference>
<dbReference type="InterPro" id="IPR036866">
    <property type="entry name" value="RibonucZ/Hydroxyglut_hydro"/>
</dbReference>
<evidence type="ECO:0000313" key="8">
    <source>
        <dbReference type="Proteomes" id="UP001144050"/>
    </source>
</evidence>
<dbReference type="InterPro" id="IPR051013">
    <property type="entry name" value="MBL_superfamily_lactonases"/>
</dbReference>
<keyword evidence="3" id="KW-0479">Metal-binding</keyword>
<sequence length="323" mass="35129">MGIKLRKLHLFFAAALGILVIGGAAFFVLAGWSQTTHQTMPATLGKPISSSAMEALIDTPGPIEVQTVNGSDWVADLSGLLNLNDPKVVQAGLKDHEEPIQIYTHLLKHPTQGFFMVDTGVSKRLVSDPEGVGVGFVVRKFAKIEKMQVREDASSAIKSAGVPLKGVFMTHLHLDHVSGMPDVPKDVPFYTGPGEAEEKKFENAFVQGTTNRFFDGRPAIQEFQFTKDPDGKLDGVVDVFGDGSLFAILTPGHTAGHVSYLARTPSGPVLLTGDACHTRWGWEHGVEPGEYTFDRESERKSLLALKALSERHPKMIVRLGHQP</sequence>
<dbReference type="GO" id="GO:0046872">
    <property type="term" value="F:metal ion binding"/>
    <property type="evidence" value="ECO:0007669"/>
    <property type="project" value="UniProtKB-KW"/>
</dbReference>
<dbReference type="Proteomes" id="UP001144050">
    <property type="component" value="Unassembled WGS sequence"/>
</dbReference>
<dbReference type="AlphaFoldDB" id="A0AAW5ZN21"/>
<protein>
    <submittedName>
        <fullName evidence="7">MBL fold metallo-hydrolase</fullName>
    </submittedName>
</protein>
<dbReference type="Pfam" id="PF00753">
    <property type="entry name" value="Lactamase_B"/>
    <property type="match status" value="1"/>
</dbReference>